<dbReference type="RefSeq" id="WP_109633923.1">
    <property type="nucleotide sequence ID" value="NZ_QGHB01000002.1"/>
</dbReference>
<proteinExistence type="predicted"/>
<gene>
    <name evidence="1" type="ORF">C8D88_102342</name>
</gene>
<dbReference type="InterPro" id="IPR038056">
    <property type="entry name" value="YjbR-like_sf"/>
</dbReference>
<dbReference type="GO" id="GO:0003677">
    <property type="term" value="F:DNA binding"/>
    <property type="evidence" value="ECO:0007669"/>
    <property type="project" value="UniProtKB-KW"/>
</dbReference>
<evidence type="ECO:0000313" key="2">
    <source>
        <dbReference type="Proteomes" id="UP000246005"/>
    </source>
</evidence>
<dbReference type="EMBL" id="QGHB01000002">
    <property type="protein sequence ID" value="PWK89071.1"/>
    <property type="molecule type" value="Genomic_DNA"/>
</dbReference>
<dbReference type="Pfam" id="PF04237">
    <property type="entry name" value="YjbR"/>
    <property type="match status" value="1"/>
</dbReference>
<keyword evidence="1" id="KW-0238">DNA-binding</keyword>
<comment type="caution">
    <text evidence="1">The sequence shown here is derived from an EMBL/GenBank/DDBJ whole genome shotgun (WGS) entry which is preliminary data.</text>
</comment>
<dbReference type="SUPFAM" id="SSF142906">
    <property type="entry name" value="YjbR-like"/>
    <property type="match status" value="1"/>
</dbReference>
<dbReference type="Proteomes" id="UP000246005">
    <property type="component" value="Unassembled WGS sequence"/>
</dbReference>
<accession>A0A316I742</accession>
<dbReference type="Gene3D" id="3.90.1150.30">
    <property type="match status" value="1"/>
</dbReference>
<evidence type="ECO:0000313" key="1">
    <source>
        <dbReference type="EMBL" id="PWK89071.1"/>
    </source>
</evidence>
<organism evidence="1 2">
    <name type="scientific">Lentzea atacamensis</name>
    <dbReference type="NCBI Taxonomy" id="531938"/>
    <lineage>
        <taxon>Bacteria</taxon>
        <taxon>Bacillati</taxon>
        <taxon>Actinomycetota</taxon>
        <taxon>Actinomycetes</taxon>
        <taxon>Pseudonocardiales</taxon>
        <taxon>Pseudonocardiaceae</taxon>
        <taxon>Lentzea</taxon>
    </lineage>
</organism>
<dbReference type="InterPro" id="IPR058532">
    <property type="entry name" value="YjbR/MT2646/Rv2570-like"/>
</dbReference>
<protein>
    <submittedName>
        <fullName evidence="1">Putative DNA-binding protein (MmcQ/YjbR family)</fullName>
    </submittedName>
</protein>
<dbReference type="AlphaFoldDB" id="A0A316I742"/>
<reference evidence="1 2" key="1">
    <citation type="submission" date="2018-05" db="EMBL/GenBank/DDBJ databases">
        <title>Genomic Encyclopedia of Type Strains, Phase IV (KMG-IV): sequencing the most valuable type-strain genomes for metagenomic binning, comparative biology and taxonomic classification.</title>
        <authorList>
            <person name="Goeker M."/>
        </authorList>
    </citation>
    <scope>NUCLEOTIDE SEQUENCE [LARGE SCALE GENOMIC DNA]</scope>
    <source>
        <strain evidence="1 2">DSM 45480</strain>
    </source>
</reference>
<name>A0A316I742_9PSEU</name>
<sequence>MTGYAEVPDEIVERLRVVCGALPEVVEERAWRGTRWRVGQRAFAHVLEVEAGRPPSYAEASGKSDGSVLTFRAAGPELAALSNAPHPFFSPRWAANVVGLVLDDDTDWEEVEELLVESYLVAAPKRLKVGDRFDGVRVNFRDECG</sequence>